<organism evidence="3 4">
    <name type="scientific">Quillaja saponaria</name>
    <name type="common">Soap bark tree</name>
    <dbReference type="NCBI Taxonomy" id="32244"/>
    <lineage>
        <taxon>Eukaryota</taxon>
        <taxon>Viridiplantae</taxon>
        <taxon>Streptophyta</taxon>
        <taxon>Embryophyta</taxon>
        <taxon>Tracheophyta</taxon>
        <taxon>Spermatophyta</taxon>
        <taxon>Magnoliopsida</taxon>
        <taxon>eudicotyledons</taxon>
        <taxon>Gunneridae</taxon>
        <taxon>Pentapetalae</taxon>
        <taxon>rosids</taxon>
        <taxon>fabids</taxon>
        <taxon>Fabales</taxon>
        <taxon>Quillajaceae</taxon>
        <taxon>Quillaja</taxon>
    </lineage>
</organism>
<feature type="coiled-coil region" evidence="1">
    <location>
        <begin position="532"/>
        <end position="559"/>
    </location>
</feature>
<feature type="coiled-coil region" evidence="1">
    <location>
        <begin position="350"/>
        <end position="384"/>
    </location>
</feature>
<proteinExistence type="predicted"/>
<dbReference type="PANTHER" id="PTHR33476">
    <property type="entry name" value="EMB|CAB62613.1"/>
    <property type="match status" value="1"/>
</dbReference>
<accession>A0AAD7PI43</accession>
<protein>
    <submittedName>
        <fullName evidence="3">Protein POLAR LOCALIZATION DURING ASYMMETRIC DIVISION AND REDISTRIBUTION like</fullName>
    </submittedName>
</protein>
<dbReference type="GO" id="GO:0008356">
    <property type="term" value="P:asymmetric cell division"/>
    <property type="evidence" value="ECO:0007669"/>
    <property type="project" value="InterPro"/>
</dbReference>
<dbReference type="InterPro" id="IPR040348">
    <property type="entry name" value="POLAR-like"/>
</dbReference>
<keyword evidence="1" id="KW-0175">Coiled coil</keyword>
<name>A0AAD7PI43_QUISA</name>
<dbReference type="KEGG" id="qsa:O6P43_022911"/>
<evidence type="ECO:0000256" key="2">
    <source>
        <dbReference type="SAM" id="MobiDB-lite"/>
    </source>
</evidence>
<feature type="region of interest" description="Disordered" evidence="2">
    <location>
        <begin position="180"/>
        <end position="203"/>
    </location>
</feature>
<dbReference type="Proteomes" id="UP001163823">
    <property type="component" value="Chromosome 9"/>
</dbReference>
<evidence type="ECO:0000313" key="3">
    <source>
        <dbReference type="EMBL" id="KAJ7956471.1"/>
    </source>
</evidence>
<keyword evidence="4" id="KW-1185">Reference proteome</keyword>
<dbReference type="AlphaFoldDB" id="A0AAD7PI43"/>
<dbReference type="PANTHER" id="PTHR33476:SF7">
    <property type="entry name" value="EMB|CAB62613.1"/>
    <property type="match status" value="1"/>
</dbReference>
<gene>
    <name evidence="3" type="ORF">O6P43_022911</name>
</gene>
<evidence type="ECO:0000313" key="4">
    <source>
        <dbReference type="Proteomes" id="UP001163823"/>
    </source>
</evidence>
<reference evidence="3" key="1">
    <citation type="journal article" date="2023" name="Science">
        <title>Elucidation of the pathway for biosynthesis of saponin adjuvants from the soapbark tree.</title>
        <authorList>
            <person name="Reed J."/>
            <person name="Orme A."/>
            <person name="El-Demerdash A."/>
            <person name="Owen C."/>
            <person name="Martin L.B.B."/>
            <person name="Misra R.C."/>
            <person name="Kikuchi S."/>
            <person name="Rejzek M."/>
            <person name="Martin A.C."/>
            <person name="Harkess A."/>
            <person name="Leebens-Mack J."/>
            <person name="Louveau T."/>
            <person name="Stephenson M.J."/>
            <person name="Osbourn A."/>
        </authorList>
    </citation>
    <scope>NUCLEOTIDE SEQUENCE</scope>
    <source>
        <strain evidence="3">S10</strain>
    </source>
</reference>
<evidence type="ECO:0000256" key="1">
    <source>
        <dbReference type="SAM" id="Coils"/>
    </source>
</evidence>
<dbReference type="EMBL" id="JARAOO010000009">
    <property type="protein sequence ID" value="KAJ7956471.1"/>
    <property type="molecule type" value="Genomic_DNA"/>
</dbReference>
<comment type="caution">
    <text evidence="3">The sequence shown here is derived from an EMBL/GenBank/DDBJ whole genome shotgun (WGS) entry which is preliminary data.</text>
</comment>
<feature type="compositionally biased region" description="Polar residues" evidence="2">
    <location>
        <begin position="180"/>
        <end position="195"/>
    </location>
</feature>
<sequence length="735" mass="81799">MGFAAKKLLSDGFSLIFWCRSELGFWELCSCCLYMRVYFNFQELGLISLMGSVSFLICGRKSRNGFLDCCSCCWCWIFRRAWRIKSEKDVPADRRRALNGKISDVNLLDGLSVVEEAPDNGSYAENNRTFGNCDGGNLHSISNLPPALSSNENVNEAQVGNGQISGGSYCGLFSEPSTGQVGSAHGSSGNRTSLRSKLPHSHSVRPVNSLESCLMAQLYKEHTETEDYVFSSLPSPRTPTRRPLFVSDGSRIISRANGDSFCSSIGSKENKLHKQACQGNNDVSGIPTLPEISSLEVPKKIKFKMGKRQSGRSSTFSNKFRGRQFYSERGSPDGKILFCLGISIGVIASILANKKEVDKMKELLKQTENLVQDLQEELEMKDSMTVKELTNENYESQDTCDNSFYNRALGAFCSERHMDDSLKDECKESCDQKADESSGSMSKIEAELEVELERLGLNMNTSSLDRQLSDLVEHDPDFVADFAQGELKVGMVTGKDMACKSNDFPDDTSTPQSGDYAVSPHELSLRLHEVIQSRLEKRVNELEIALQNSQRKVQLIESEDKSHCWNNFSRYGRGSPSTTETQIAEECDFVAEPLIMNLSDEALAAYNEAYEELIRTEESEYVSPLGIDGNDHNLGLESLDRHSLESQNGGENGSLDYLIVNAEDMSSDLYSNKVIMLEGKTTTASELNVIGDENSDCENELERQLIKQIIERTKKGSPVVLNAQRMLHSMAEDEH</sequence>